<protein>
    <submittedName>
        <fullName evidence="2">Uncharacterized protein</fullName>
    </submittedName>
</protein>
<evidence type="ECO:0000256" key="1">
    <source>
        <dbReference type="SAM" id="MobiDB-lite"/>
    </source>
</evidence>
<evidence type="ECO:0000313" key="2">
    <source>
        <dbReference type="EMBL" id="CAH1416337.1"/>
    </source>
</evidence>
<name>A0AAU9LPI9_9ASTR</name>
<organism evidence="2 3">
    <name type="scientific">Lactuca virosa</name>
    <dbReference type="NCBI Taxonomy" id="75947"/>
    <lineage>
        <taxon>Eukaryota</taxon>
        <taxon>Viridiplantae</taxon>
        <taxon>Streptophyta</taxon>
        <taxon>Embryophyta</taxon>
        <taxon>Tracheophyta</taxon>
        <taxon>Spermatophyta</taxon>
        <taxon>Magnoliopsida</taxon>
        <taxon>eudicotyledons</taxon>
        <taxon>Gunneridae</taxon>
        <taxon>Pentapetalae</taxon>
        <taxon>asterids</taxon>
        <taxon>campanulids</taxon>
        <taxon>Asterales</taxon>
        <taxon>Asteraceae</taxon>
        <taxon>Cichorioideae</taxon>
        <taxon>Cichorieae</taxon>
        <taxon>Lactucinae</taxon>
        <taxon>Lactuca</taxon>
    </lineage>
</organism>
<keyword evidence="3" id="KW-1185">Reference proteome</keyword>
<proteinExistence type="predicted"/>
<dbReference type="EMBL" id="CAKMRJ010000002">
    <property type="protein sequence ID" value="CAH1416337.1"/>
    <property type="molecule type" value="Genomic_DNA"/>
</dbReference>
<reference evidence="2 3" key="1">
    <citation type="submission" date="2022-01" db="EMBL/GenBank/DDBJ databases">
        <authorList>
            <person name="Xiong W."/>
            <person name="Schranz E."/>
        </authorList>
    </citation>
    <scope>NUCLEOTIDE SEQUENCE [LARGE SCALE GENOMIC DNA]</scope>
</reference>
<evidence type="ECO:0000313" key="3">
    <source>
        <dbReference type="Proteomes" id="UP001157418"/>
    </source>
</evidence>
<feature type="region of interest" description="Disordered" evidence="1">
    <location>
        <begin position="36"/>
        <end position="94"/>
    </location>
</feature>
<feature type="compositionally biased region" description="Basic and acidic residues" evidence="1">
    <location>
        <begin position="52"/>
        <end position="72"/>
    </location>
</feature>
<sequence length="168" mass="19147">MFAEIEDTPAVGSINFEVADEHVAPKPKFRFAIEEIELSDDEEDQEDQENELTEKEFEDFSKKNISNPEKDAVVTPPVMTERESDTTVQASMSTLEQRDALIAEFQRIERKPPQTVPVATEPPSESDPEDSAYALLPRKRKRRDPRRRVFITDLVQKKSTPIEPGSMA</sequence>
<comment type="caution">
    <text evidence="2">The sequence shown here is derived from an EMBL/GenBank/DDBJ whole genome shotgun (WGS) entry which is preliminary data.</text>
</comment>
<accession>A0AAU9LPI9</accession>
<feature type="compositionally biased region" description="Acidic residues" evidence="1">
    <location>
        <begin position="36"/>
        <end position="51"/>
    </location>
</feature>
<dbReference type="AlphaFoldDB" id="A0AAU9LPI9"/>
<gene>
    <name evidence="2" type="ORF">LVIROSA_LOCUS4107</name>
</gene>
<feature type="compositionally biased region" description="Basic residues" evidence="1">
    <location>
        <begin position="137"/>
        <end position="149"/>
    </location>
</feature>
<dbReference type="Proteomes" id="UP001157418">
    <property type="component" value="Unassembled WGS sequence"/>
</dbReference>
<feature type="region of interest" description="Disordered" evidence="1">
    <location>
        <begin position="106"/>
        <end position="168"/>
    </location>
</feature>